<sequence>TCRLHLHKHWTGRFFKKVSLRRLGLVVQLGHQDGSECPTPILGPSKFIVVHENGVHRVSLRYCGCEASISSSTGIMHHKWEQLMRNRWFPATHTRPKTACTFQMLQCFHMLTLSGKLTAYDYYGGLVKLTNNTG</sequence>
<keyword evidence="3" id="KW-1185">Reference proteome</keyword>
<dbReference type="InterPro" id="IPR041457">
    <property type="entry name" value="CxC2_KDZ-assoc"/>
</dbReference>
<dbReference type="OrthoDB" id="2682806at2759"/>
<evidence type="ECO:0000313" key="3">
    <source>
        <dbReference type="Proteomes" id="UP000297245"/>
    </source>
</evidence>
<name>A0A4S8KJJ2_DENBC</name>
<reference evidence="2 3" key="1">
    <citation type="journal article" date="2019" name="Nat. Ecol. Evol.">
        <title>Megaphylogeny resolves global patterns of mushroom evolution.</title>
        <authorList>
            <person name="Varga T."/>
            <person name="Krizsan K."/>
            <person name="Foldi C."/>
            <person name="Dima B."/>
            <person name="Sanchez-Garcia M."/>
            <person name="Sanchez-Ramirez S."/>
            <person name="Szollosi G.J."/>
            <person name="Szarkandi J.G."/>
            <person name="Papp V."/>
            <person name="Albert L."/>
            <person name="Andreopoulos W."/>
            <person name="Angelini C."/>
            <person name="Antonin V."/>
            <person name="Barry K.W."/>
            <person name="Bougher N.L."/>
            <person name="Buchanan P."/>
            <person name="Buyck B."/>
            <person name="Bense V."/>
            <person name="Catcheside P."/>
            <person name="Chovatia M."/>
            <person name="Cooper J."/>
            <person name="Damon W."/>
            <person name="Desjardin D."/>
            <person name="Finy P."/>
            <person name="Geml J."/>
            <person name="Haridas S."/>
            <person name="Hughes K."/>
            <person name="Justo A."/>
            <person name="Karasinski D."/>
            <person name="Kautmanova I."/>
            <person name="Kiss B."/>
            <person name="Kocsube S."/>
            <person name="Kotiranta H."/>
            <person name="LaButti K.M."/>
            <person name="Lechner B.E."/>
            <person name="Liimatainen K."/>
            <person name="Lipzen A."/>
            <person name="Lukacs Z."/>
            <person name="Mihaltcheva S."/>
            <person name="Morgado L.N."/>
            <person name="Niskanen T."/>
            <person name="Noordeloos M.E."/>
            <person name="Ohm R.A."/>
            <person name="Ortiz-Santana B."/>
            <person name="Ovrebo C."/>
            <person name="Racz N."/>
            <person name="Riley R."/>
            <person name="Savchenko A."/>
            <person name="Shiryaev A."/>
            <person name="Soop K."/>
            <person name="Spirin V."/>
            <person name="Szebenyi C."/>
            <person name="Tomsovsky M."/>
            <person name="Tulloss R.E."/>
            <person name="Uehling J."/>
            <person name="Grigoriev I.V."/>
            <person name="Vagvolgyi C."/>
            <person name="Papp T."/>
            <person name="Martin F.M."/>
            <person name="Miettinen O."/>
            <person name="Hibbett D.S."/>
            <person name="Nagy L.G."/>
        </authorList>
    </citation>
    <scope>NUCLEOTIDE SEQUENCE [LARGE SCALE GENOMIC DNA]</scope>
    <source>
        <strain evidence="2 3">CBS 962.96</strain>
    </source>
</reference>
<evidence type="ECO:0000313" key="2">
    <source>
        <dbReference type="EMBL" id="THU75672.1"/>
    </source>
</evidence>
<feature type="domain" description="CxC2-like cysteine cluster KDZ transposase-associated" evidence="1">
    <location>
        <begin position="20"/>
        <end position="134"/>
    </location>
</feature>
<evidence type="ECO:0000259" key="1">
    <source>
        <dbReference type="Pfam" id="PF18803"/>
    </source>
</evidence>
<dbReference type="Proteomes" id="UP000297245">
    <property type="component" value="Unassembled WGS sequence"/>
</dbReference>
<dbReference type="EMBL" id="ML181701">
    <property type="protein sequence ID" value="THU75672.1"/>
    <property type="molecule type" value="Genomic_DNA"/>
</dbReference>
<proteinExistence type="predicted"/>
<gene>
    <name evidence="2" type="ORF">K435DRAFT_558574</name>
</gene>
<accession>A0A4S8KJJ2</accession>
<dbReference type="AlphaFoldDB" id="A0A4S8KJJ2"/>
<feature type="non-terminal residue" evidence="2">
    <location>
        <position position="134"/>
    </location>
</feature>
<organism evidence="2 3">
    <name type="scientific">Dendrothele bispora (strain CBS 962.96)</name>
    <dbReference type="NCBI Taxonomy" id="1314807"/>
    <lineage>
        <taxon>Eukaryota</taxon>
        <taxon>Fungi</taxon>
        <taxon>Dikarya</taxon>
        <taxon>Basidiomycota</taxon>
        <taxon>Agaricomycotina</taxon>
        <taxon>Agaricomycetes</taxon>
        <taxon>Agaricomycetidae</taxon>
        <taxon>Agaricales</taxon>
        <taxon>Agaricales incertae sedis</taxon>
        <taxon>Dendrothele</taxon>
    </lineage>
</organism>
<dbReference type="Pfam" id="PF18803">
    <property type="entry name" value="CxC2"/>
    <property type="match status" value="1"/>
</dbReference>
<protein>
    <recommendedName>
        <fullName evidence="1">CxC2-like cysteine cluster KDZ transposase-associated domain-containing protein</fullName>
    </recommendedName>
</protein>
<feature type="non-terminal residue" evidence="2">
    <location>
        <position position="1"/>
    </location>
</feature>